<dbReference type="EMBL" id="VSRR010059403">
    <property type="protein sequence ID" value="MPC82318.1"/>
    <property type="molecule type" value="Genomic_DNA"/>
</dbReference>
<name>A0A5B7INC5_PORTR</name>
<proteinExistence type="predicted"/>
<comment type="caution">
    <text evidence="2">The sequence shown here is derived from an EMBL/GenBank/DDBJ whole genome shotgun (WGS) entry which is preliminary data.</text>
</comment>
<organism evidence="2 3">
    <name type="scientific">Portunus trituberculatus</name>
    <name type="common">Swimming crab</name>
    <name type="synonym">Neptunus trituberculatus</name>
    <dbReference type="NCBI Taxonomy" id="210409"/>
    <lineage>
        <taxon>Eukaryota</taxon>
        <taxon>Metazoa</taxon>
        <taxon>Ecdysozoa</taxon>
        <taxon>Arthropoda</taxon>
        <taxon>Crustacea</taxon>
        <taxon>Multicrustacea</taxon>
        <taxon>Malacostraca</taxon>
        <taxon>Eumalacostraca</taxon>
        <taxon>Eucarida</taxon>
        <taxon>Decapoda</taxon>
        <taxon>Pleocyemata</taxon>
        <taxon>Brachyura</taxon>
        <taxon>Eubrachyura</taxon>
        <taxon>Portunoidea</taxon>
        <taxon>Portunidae</taxon>
        <taxon>Portuninae</taxon>
        <taxon>Portunus</taxon>
    </lineage>
</organism>
<reference evidence="2 3" key="1">
    <citation type="submission" date="2019-05" db="EMBL/GenBank/DDBJ databases">
        <title>Another draft genome of Portunus trituberculatus and its Hox gene families provides insights of decapod evolution.</title>
        <authorList>
            <person name="Jeong J.-H."/>
            <person name="Song I."/>
            <person name="Kim S."/>
            <person name="Choi T."/>
            <person name="Kim D."/>
            <person name="Ryu S."/>
            <person name="Kim W."/>
        </authorList>
    </citation>
    <scope>NUCLEOTIDE SEQUENCE [LARGE SCALE GENOMIC DNA]</scope>
    <source>
        <tissue evidence="2">Muscle</tissue>
    </source>
</reference>
<evidence type="ECO:0000313" key="3">
    <source>
        <dbReference type="Proteomes" id="UP000324222"/>
    </source>
</evidence>
<dbReference type="Proteomes" id="UP000324222">
    <property type="component" value="Unassembled WGS sequence"/>
</dbReference>
<evidence type="ECO:0000256" key="1">
    <source>
        <dbReference type="SAM" id="MobiDB-lite"/>
    </source>
</evidence>
<gene>
    <name evidence="2" type="ORF">E2C01_076976</name>
</gene>
<sequence length="86" mass="9907">MERGVRSDMVGMECLDNNAHGKSNPNGDLRAQPSHHYTSRRSTWRMEEQQKRGGGMVSISKGIPEHVYVCPMHYKDEEREFPAYDP</sequence>
<feature type="region of interest" description="Disordered" evidence="1">
    <location>
        <begin position="1"/>
        <end position="59"/>
    </location>
</feature>
<dbReference type="AlphaFoldDB" id="A0A5B7INC5"/>
<accession>A0A5B7INC5</accession>
<keyword evidence="3" id="KW-1185">Reference proteome</keyword>
<protein>
    <submittedName>
        <fullName evidence="2">Uncharacterized protein</fullName>
    </submittedName>
</protein>
<evidence type="ECO:0000313" key="2">
    <source>
        <dbReference type="EMBL" id="MPC82318.1"/>
    </source>
</evidence>